<keyword evidence="2" id="KW-1185">Reference proteome</keyword>
<name>A0ABV9LB06_9FLAO</name>
<accession>A0ABV9LB06</accession>
<sequence>MKTIITIILSLLVSVSFAQQKELKLEVSQEFKEELKEALTVLSEKLEDTNRTTFFTDQEIAKIEAKLKEAGQKVSYTFEKEDITPEGFNAKVTKNVKITINLDEDDQTPLAGLTKEDLSNIEKELSEAASILEKSPTFLELKSRVENLEQQNNKNNK</sequence>
<protein>
    <submittedName>
        <fullName evidence="1">Uncharacterized protein</fullName>
    </submittedName>
</protein>
<evidence type="ECO:0000313" key="2">
    <source>
        <dbReference type="Proteomes" id="UP001595878"/>
    </source>
</evidence>
<dbReference type="RefSeq" id="WP_380034482.1">
    <property type="nucleotide sequence ID" value="NZ_JBHSHB010000023.1"/>
</dbReference>
<reference evidence="2" key="1">
    <citation type="journal article" date="2019" name="Int. J. Syst. Evol. Microbiol.">
        <title>The Global Catalogue of Microorganisms (GCM) 10K type strain sequencing project: providing services to taxonomists for standard genome sequencing and annotation.</title>
        <authorList>
            <consortium name="The Broad Institute Genomics Platform"/>
            <consortium name="The Broad Institute Genome Sequencing Center for Infectious Disease"/>
            <person name="Wu L."/>
            <person name="Ma J."/>
        </authorList>
    </citation>
    <scope>NUCLEOTIDE SEQUENCE [LARGE SCALE GENOMIC DNA]</scope>
    <source>
        <strain evidence="2">CGMCC 4.7427</strain>
    </source>
</reference>
<gene>
    <name evidence="1" type="ORF">ACFO5T_11375</name>
</gene>
<dbReference type="EMBL" id="JBHSHB010000023">
    <property type="protein sequence ID" value="MFC4691032.1"/>
    <property type="molecule type" value="Genomic_DNA"/>
</dbReference>
<proteinExistence type="predicted"/>
<comment type="caution">
    <text evidence="1">The sequence shown here is derived from an EMBL/GenBank/DDBJ whole genome shotgun (WGS) entry which is preliminary data.</text>
</comment>
<evidence type="ECO:0000313" key="1">
    <source>
        <dbReference type="EMBL" id="MFC4691032.1"/>
    </source>
</evidence>
<dbReference type="Proteomes" id="UP001595878">
    <property type="component" value="Unassembled WGS sequence"/>
</dbReference>
<organism evidence="1 2">
    <name type="scientific">Dokdonia genika</name>
    <dbReference type="NCBI Taxonomy" id="308113"/>
    <lineage>
        <taxon>Bacteria</taxon>
        <taxon>Pseudomonadati</taxon>
        <taxon>Bacteroidota</taxon>
        <taxon>Flavobacteriia</taxon>
        <taxon>Flavobacteriales</taxon>
        <taxon>Flavobacteriaceae</taxon>
        <taxon>Dokdonia</taxon>
    </lineage>
</organism>